<accession>A0A8K0IR73</accession>
<evidence type="ECO:0000313" key="2">
    <source>
        <dbReference type="EMBL" id="KAG1364064.1"/>
    </source>
</evidence>
<evidence type="ECO:0000313" key="3">
    <source>
        <dbReference type="Proteomes" id="UP000797356"/>
    </source>
</evidence>
<reference evidence="2" key="1">
    <citation type="journal article" date="2017" name="Gigascience">
        <title>The genome draft of coconut (Cocos nucifera).</title>
        <authorList>
            <person name="Xiao Y."/>
            <person name="Xu P."/>
            <person name="Fan H."/>
            <person name="Baudouin L."/>
            <person name="Xia W."/>
            <person name="Bocs S."/>
            <person name="Xu J."/>
            <person name="Li Q."/>
            <person name="Guo A."/>
            <person name="Zhou L."/>
            <person name="Li J."/>
            <person name="Wu Y."/>
            <person name="Ma Z."/>
            <person name="Armero A."/>
            <person name="Issali A.E."/>
            <person name="Liu N."/>
            <person name="Peng M."/>
            <person name="Yang Y."/>
        </authorList>
    </citation>
    <scope>NUCLEOTIDE SEQUENCE</scope>
    <source>
        <tissue evidence="2">Spear leaf of Hainan Tall coconut</tissue>
    </source>
</reference>
<feature type="compositionally biased region" description="Polar residues" evidence="1">
    <location>
        <begin position="140"/>
        <end position="150"/>
    </location>
</feature>
<dbReference type="OrthoDB" id="1937187at2759"/>
<dbReference type="EMBL" id="CM017882">
    <property type="protein sequence ID" value="KAG1364064.1"/>
    <property type="molecule type" value="Genomic_DNA"/>
</dbReference>
<sequence>MVTKVMEDISYVVLLRRKFTYLESIPGVLLPHPSSAAFPTRMDGCNASENWPAIAPSMEFYDHFSPQVGITPSMSSLEALLSKLPPVGPAPSGSSTGYYEMPPGLASAQRPPMGLVGVERVAKEEMEEHGNGRGMDLGGENSSSMSSYLNATKPREE</sequence>
<organism evidence="2 3">
    <name type="scientific">Cocos nucifera</name>
    <name type="common">Coconut palm</name>
    <dbReference type="NCBI Taxonomy" id="13894"/>
    <lineage>
        <taxon>Eukaryota</taxon>
        <taxon>Viridiplantae</taxon>
        <taxon>Streptophyta</taxon>
        <taxon>Embryophyta</taxon>
        <taxon>Tracheophyta</taxon>
        <taxon>Spermatophyta</taxon>
        <taxon>Magnoliopsida</taxon>
        <taxon>Liliopsida</taxon>
        <taxon>Arecaceae</taxon>
        <taxon>Arecoideae</taxon>
        <taxon>Cocoseae</taxon>
        <taxon>Attaleinae</taxon>
        <taxon>Cocos</taxon>
    </lineage>
</organism>
<dbReference type="AlphaFoldDB" id="A0A8K0IR73"/>
<name>A0A8K0IR73_COCNU</name>
<proteinExistence type="predicted"/>
<evidence type="ECO:0000256" key="1">
    <source>
        <dbReference type="SAM" id="MobiDB-lite"/>
    </source>
</evidence>
<dbReference type="Proteomes" id="UP000797356">
    <property type="component" value="Chromosome 11"/>
</dbReference>
<feature type="region of interest" description="Disordered" evidence="1">
    <location>
        <begin position="88"/>
        <end position="157"/>
    </location>
</feature>
<keyword evidence="3" id="KW-1185">Reference proteome</keyword>
<dbReference type="PANTHER" id="PTHR46633:SF3">
    <property type="entry name" value="SERINE_THREONINE-PROTEIN KINASE WNK (WITH NO LYSINE)-LIKE PROTEIN"/>
    <property type="match status" value="1"/>
</dbReference>
<feature type="compositionally biased region" description="Basic and acidic residues" evidence="1">
    <location>
        <begin position="120"/>
        <end position="131"/>
    </location>
</feature>
<reference evidence="2" key="2">
    <citation type="submission" date="2019-07" db="EMBL/GenBank/DDBJ databases">
        <authorList>
            <person name="Yang Y."/>
            <person name="Bocs S."/>
            <person name="Baudouin L."/>
        </authorList>
    </citation>
    <scope>NUCLEOTIDE SEQUENCE</scope>
    <source>
        <tissue evidence="2">Spear leaf of Hainan Tall coconut</tissue>
    </source>
</reference>
<gene>
    <name evidence="2" type="ORF">COCNU_11G008910</name>
</gene>
<protein>
    <submittedName>
        <fullName evidence="2">Uncharacterized protein</fullName>
    </submittedName>
</protein>
<dbReference type="PANTHER" id="PTHR46633">
    <property type="entry name" value="TRANSCRIPTION FACTOR MYC/MYB-RELATED"/>
    <property type="match status" value="1"/>
</dbReference>
<comment type="caution">
    <text evidence="2">The sequence shown here is derived from an EMBL/GenBank/DDBJ whole genome shotgun (WGS) entry which is preliminary data.</text>
</comment>